<dbReference type="InParanoid" id="A0A369JFA0"/>
<evidence type="ECO:0000313" key="1">
    <source>
        <dbReference type="EMBL" id="RDB19085.1"/>
    </source>
</evidence>
<protein>
    <submittedName>
        <fullName evidence="1">Uncharacterized protein</fullName>
    </submittedName>
</protein>
<dbReference type="EMBL" id="LUEZ02000085">
    <property type="protein sequence ID" value="RDB19085.1"/>
    <property type="molecule type" value="Genomic_DNA"/>
</dbReference>
<organism evidence="1 2">
    <name type="scientific">Hypsizygus marmoreus</name>
    <name type="common">White beech mushroom</name>
    <name type="synonym">Agaricus marmoreus</name>
    <dbReference type="NCBI Taxonomy" id="39966"/>
    <lineage>
        <taxon>Eukaryota</taxon>
        <taxon>Fungi</taxon>
        <taxon>Dikarya</taxon>
        <taxon>Basidiomycota</taxon>
        <taxon>Agaricomycotina</taxon>
        <taxon>Agaricomycetes</taxon>
        <taxon>Agaricomycetidae</taxon>
        <taxon>Agaricales</taxon>
        <taxon>Tricholomatineae</taxon>
        <taxon>Lyophyllaceae</taxon>
        <taxon>Hypsizygus</taxon>
    </lineage>
</organism>
<keyword evidence="2" id="KW-1185">Reference proteome</keyword>
<sequence>MHCEEKRSPLLSMWGAARVISGGSSVRTGSKLDFVFQSRPLDEREHCCNSLNPTTSASRNSGLYGTRSSYENQWPLQQFILDTPHDIAPDRLRVFSQLTLIVIGSLSIPRLQDSPLDMLRISSLSLSIGHWTQLYMLRVRVGGHAPPLNHHRYHSPLHFNRCWSSKRRSLTSTLFVDHPKRGRWKYLTSSVVSYPLSPGKPSSATFERYRLSEYSDMPLSRIRDGRSLSDVKSIPSSHRRWAHVSEHPLFLIRRLASLSYSRCPRYPHSIVRPSCSAENATLHAHLTLSTVIFLALEASLSMDNISSPIIPSAPCSSMLDYSIHHARFRVSYVPDLRIEICTSMYSATWLSLARRETAPLIGADRPSTTTLLRYVFEVLVSRIVLWRSSV</sequence>
<dbReference type="Proteomes" id="UP000076154">
    <property type="component" value="Unassembled WGS sequence"/>
</dbReference>
<proteinExistence type="predicted"/>
<accession>A0A369JFA0</accession>
<reference evidence="1" key="1">
    <citation type="submission" date="2018-04" db="EMBL/GenBank/DDBJ databases">
        <title>Whole genome sequencing of Hypsizygus marmoreus.</title>
        <authorList>
            <person name="Choi I.-G."/>
            <person name="Min B."/>
            <person name="Kim J.-G."/>
            <person name="Kim S."/>
            <person name="Oh Y.-L."/>
            <person name="Kong W.-S."/>
            <person name="Park H."/>
            <person name="Jeong J."/>
            <person name="Song E.-S."/>
        </authorList>
    </citation>
    <scope>NUCLEOTIDE SEQUENCE [LARGE SCALE GENOMIC DNA]</scope>
    <source>
        <strain evidence="1">51987-8</strain>
    </source>
</reference>
<comment type="caution">
    <text evidence="1">The sequence shown here is derived from an EMBL/GenBank/DDBJ whole genome shotgun (WGS) entry which is preliminary data.</text>
</comment>
<name>A0A369JFA0_HYPMA</name>
<evidence type="ECO:0000313" key="2">
    <source>
        <dbReference type="Proteomes" id="UP000076154"/>
    </source>
</evidence>
<gene>
    <name evidence="1" type="ORF">Hypma_014457</name>
</gene>
<dbReference type="AlphaFoldDB" id="A0A369JFA0"/>